<dbReference type="CDD" id="cd00051">
    <property type="entry name" value="EFh"/>
    <property type="match status" value="1"/>
</dbReference>
<dbReference type="Gene3D" id="1.10.238.10">
    <property type="entry name" value="EF-hand"/>
    <property type="match status" value="2"/>
</dbReference>
<protein>
    <submittedName>
        <fullName evidence="5">Troponin</fullName>
    </submittedName>
</protein>
<dbReference type="Pfam" id="PF13833">
    <property type="entry name" value="EF-hand_8"/>
    <property type="match status" value="1"/>
</dbReference>
<feature type="compositionally biased region" description="Basic and acidic residues" evidence="3">
    <location>
        <begin position="188"/>
        <end position="204"/>
    </location>
</feature>
<keyword evidence="2" id="KW-0106">Calcium</keyword>
<dbReference type="GO" id="GO:0032588">
    <property type="term" value="C:trans-Golgi network membrane"/>
    <property type="evidence" value="ECO:0007669"/>
    <property type="project" value="TreeGrafter"/>
</dbReference>
<proteinExistence type="predicted"/>
<reference evidence="6" key="1">
    <citation type="journal article" date="2015" name="PLoS Genet.">
        <title>Genome Sequence and Transcriptome Analyses of Chrysochromulina tobin: Metabolic Tools for Enhanced Algal Fitness in the Prominent Order Prymnesiales (Haptophyceae).</title>
        <authorList>
            <person name="Hovde B.T."/>
            <person name="Deodato C.R."/>
            <person name="Hunsperger H.M."/>
            <person name="Ryken S.A."/>
            <person name="Yost W."/>
            <person name="Jha R.K."/>
            <person name="Patterson J."/>
            <person name="Monnat R.J. Jr."/>
            <person name="Barlow S.B."/>
            <person name="Starkenburg S.R."/>
            <person name="Cattolico R.A."/>
        </authorList>
    </citation>
    <scope>NUCLEOTIDE SEQUENCE</scope>
    <source>
        <strain evidence="6">CCMP291</strain>
    </source>
</reference>
<dbReference type="AlphaFoldDB" id="A0A0M0K5X2"/>
<keyword evidence="6" id="KW-1185">Reference proteome</keyword>
<feature type="domain" description="EF-hand" evidence="4">
    <location>
        <begin position="282"/>
        <end position="317"/>
    </location>
</feature>
<evidence type="ECO:0000256" key="2">
    <source>
        <dbReference type="ARBA" id="ARBA00022837"/>
    </source>
</evidence>
<dbReference type="InterPro" id="IPR011992">
    <property type="entry name" value="EF-hand-dom_pair"/>
</dbReference>
<dbReference type="EMBL" id="JWZX01001422">
    <property type="protein sequence ID" value="KOO33788.1"/>
    <property type="molecule type" value="Genomic_DNA"/>
</dbReference>
<dbReference type="PANTHER" id="PTHR46311:SF5">
    <property type="entry name" value="EF-HAND DOMAIN-CONTAINING PROTEIN"/>
    <property type="match status" value="1"/>
</dbReference>
<sequence length="382" mass="42870">MRLQRPKFVWSYVRWRESWRLALLEESKLTIREQLGTERKRRADAEAAITELHSEYGVKMRELGVTVGEAREAALEYLRQLKLATRDGAEWADKFELLQAKWAEMTDEDRIGREARRLLEAQQKTEHEATEARLGRLLAEQRSQLLREAIAMRGDLEKQLHELQLALAQAQASALPPPKQKAPPNEAPLEKAPSKEATSKDDLTSKMRASYDDFAAQDADGTNDLGFEEFSRMWASKCAREGAPTPSETEVLAIFNQLDQDHSGSVDLSEYIQWALREALDASRGRVLDLFREWDTDGSGTVDKKEFGAALKGMGFPCGKGDLDKIFGDLDQGGSGQIDYTELNESLRRAKVKKTEAPHQSGSTKASPKVRAKPTRAKPSQA</sequence>
<accession>A0A0M0K5X2</accession>
<dbReference type="InterPro" id="IPR051111">
    <property type="entry name" value="Ca-binding_regulatory"/>
</dbReference>
<gene>
    <name evidence="5" type="ORF">Ctob_015034</name>
</gene>
<evidence type="ECO:0000256" key="3">
    <source>
        <dbReference type="SAM" id="MobiDB-lite"/>
    </source>
</evidence>
<evidence type="ECO:0000256" key="1">
    <source>
        <dbReference type="ARBA" id="ARBA00022737"/>
    </source>
</evidence>
<dbReference type="GO" id="GO:0005509">
    <property type="term" value="F:calcium ion binding"/>
    <property type="evidence" value="ECO:0007669"/>
    <property type="project" value="InterPro"/>
</dbReference>
<feature type="region of interest" description="Disordered" evidence="3">
    <location>
        <begin position="169"/>
        <end position="204"/>
    </location>
</feature>
<dbReference type="InterPro" id="IPR002048">
    <property type="entry name" value="EF_hand_dom"/>
</dbReference>
<feature type="domain" description="EF-hand" evidence="4">
    <location>
        <begin position="318"/>
        <end position="353"/>
    </location>
</feature>
<evidence type="ECO:0000259" key="4">
    <source>
        <dbReference type="PROSITE" id="PS50222"/>
    </source>
</evidence>
<dbReference type="PANTHER" id="PTHR46311">
    <property type="entry name" value="CALCIUM-BINDING PROTEIN 8-RELATED"/>
    <property type="match status" value="1"/>
</dbReference>
<keyword evidence="1" id="KW-0677">Repeat</keyword>
<organism evidence="5 6">
    <name type="scientific">Chrysochromulina tobinii</name>
    <dbReference type="NCBI Taxonomy" id="1460289"/>
    <lineage>
        <taxon>Eukaryota</taxon>
        <taxon>Haptista</taxon>
        <taxon>Haptophyta</taxon>
        <taxon>Prymnesiophyceae</taxon>
        <taxon>Prymnesiales</taxon>
        <taxon>Chrysochromulinaceae</taxon>
        <taxon>Chrysochromulina</taxon>
    </lineage>
</organism>
<dbReference type="SMART" id="SM00054">
    <property type="entry name" value="EFh"/>
    <property type="match status" value="4"/>
</dbReference>
<comment type="caution">
    <text evidence="5">The sequence shown here is derived from an EMBL/GenBank/DDBJ whole genome shotgun (WGS) entry which is preliminary data.</text>
</comment>
<dbReference type="SUPFAM" id="SSF47473">
    <property type="entry name" value="EF-hand"/>
    <property type="match status" value="1"/>
</dbReference>
<dbReference type="Proteomes" id="UP000037460">
    <property type="component" value="Unassembled WGS sequence"/>
</dbReference>
<dbReference type="PROSITE" id="PS50222">
    <property type="entry name" value="EF_HAND_2"/>
    <property type="match status" value="3"/>
</dbReference>
<name>A0A0M0K5X2_9EUKA</name>
<feature type="domain" description="EF-hand" evidence="4">
    <location>
        <begin position="246"/>
        <end position="281"/>
    </location>
</feature>
<evidence type="ECO:0000313" key="5">
    <source>
        <dbReference type="EMBL" id="KOO33788.1"/>
    </source>
</evidence>
<dbReference type="PROSITE" id="PS00018">
    <property type="entry name" value="EF_HAND_1"/>
    <property type="match status" value="3"/>
</dbReference>
<evidence type="ECO:0000313" key="6">
    <source>
        <dbReference type="Proteomes" id="UP000037460"/>
    </source>
</evidence>
<dbReference type="OrthoDB" id="186625at2759"/>
<feature type="region of interest" description="Disordered" evidence="3">
    <location>
        <begin position="349"/>
        <end position="382"/>
    </location>
</feature>
<dbReference type="InterPro" id="IPR018247">
    <property type="entry name" value="EF_Hand_1_Ca_BS"/>
</dbReference>
<dbReference type="Pfam" id="PF13499">
    <property type="entry name" value="EF-hand_7"/>
    <property type="match status" value="1"/>
</dbReference>